<dbReference type="InterPro" id="IPR035965">
    <property type="entry name" value="PAS-like_dom_sf"/>
</dbReference>
<evidence type="ECO:0000313" key="3">
    <source>
        <dbReference type="EMBL" id="MBN7800459.1"/>
    </source>
</evidence>
<sequence length="666" mass="75913">MSMFFSVPDKEAQSQSYMVYMLTLIWSSTIAIIVSAGFYFFPEIWQRWTAFLGISLSIAFINLQVNRLGKPRMAAWTLTAMIWLFITIPCYSAGGMAAPGIISQMAVILTAGFLLGWRGGLLIGVLTMVADLGLVYLEMSGNLPEPSVVHTPLTRWIGAAIPFATIIALQYYSTNHLQDGLNALRREVERREAAELEKDLSLKNLGERVKELRTLYAVSQILQDGHLLPAEIFQKIAGQIPSGFQFPDMTAARVYQGDRNFVSERYHPSKHCIKQETSTAQGTVVGVEVVFLGQNKGMSPFLEEEYSLMTMLMEMVKTDLERRERKVELEDFKYALDLAAMLSISKADGTFQFVNKNFCKASQYSQAELLGSPHEILWSGEHSPKELEEVRMALQSGKPIRREFCSRAKDGSLYWVDATVVPFLDQEGKVYQYLSINYDITAQKTATEKIRESEELIKRITSQVPGNSYMFEIEESGGTSILFMNRGTEPYNYSFGMEVAEESPEKLRELIHEEDRDIFNQAMKEAYLNPKLISLQYRVVFDGILRWRWLQAVPEKNKEGKIIWYGASSDITPLVEYIVSIEQMIFDVGHVIRRPLSTMLGLTSLIQEKELEVQEIKSISKHLFQISGEMDKFIRELNEAYHQKRQDTQLKIDTSRLINTRDSLFS</sequence>
<reference evidence="3 4" key="1">
    <citation type="submission" date="2021-03" db="EMBL/GenBank/DDBJ databases">
        <title>novel species isolated from a fishpond in China.</title>
        <authorList>
            <person name="Lu H."/>
            <person name="Cai Z."/>
        </authorList>
    </citation>
    <scope>NUCLEOTIDE SEQUENCE [LARGE SCALE GENOMIC DNA]</scope>
    <source>
        <strain evidence="3 4">JCM 31546</strain>
    </source>
</reference>
<keyword evidence="1" id="KW-1133">Transmembrane helix</keyword>
<dbReference type="CDD" id="cd00130">
    <property type="entry name" value="PAS"/>
    <property type="match status" value="1"/>
</dbReference>
<dbReference type="Pfam" id="PF08448">
    <property type="entry name" value="PAS_4"/>
    <property type="match status" value="1"/>
</dbReference>
<dbReference type="SMART" id="SM00086">
    <property type="entry name" value="PAC"/>
    <property type="match status" value="2"/>
</dbReference>
<comment type="caution">
    <text evidence="3">The sequence shown here is derived from an EMBL/GenBank/DDBJ whole genome shotgun (WGS) entry which is preliminary data.</text>
</comment>
<dbReference type="InterPro" id="IPR052155">
    <property type="entry name" value="Biofilm_reg_signaling"/>
</dbReference>
<keyword evidence="1" id="KW-0812">Transmembrane</keyword>
<dbReference type="PANTHER" id="PTHR44757">
    <property type="entry name" value="DIGUANYLATE CYCLASE DGCP"/>
    <property type="match status" value="1"/>
</dbReference>
<evidence type="ECO:0000256" key="1">
    <source>
        <dbReference type="SAM" id="Phobius"/>
    </source>
</evidence>
<accession>A0ABS3BS05</accession>
<feature type="transmembrane region" description="Helical" evidence="1">
    <location>
        <begin position="20"/>
        <end position="41"/>
    </location>
</feature>
<dbReference type="InterPro" id="IPR013656">
    <property type="entry name" value="PAS_4"/>
</dbReference>
<dbReference type="RefSeq" id="WP_206568407.1">
    <property type="nucleotide sequence ID" value="NZ_JAFKCW010000001.1"/>
</dbReference>
<dbReference type="Gene3D" id="3.30.450.20">
    <property type="entry name" value="PAS domain"/>
    <property type="match status" value="2"/>
</dbReference>
<evidence type="ECO:0000313" key="4">
    <source>
        <dbReference type="Proteomes" id="UP000664698"/>
    </source>
</evidence>
<feature type="transmembrane region" description="Helical" evidence="1">
    <location>
        <begin position="48"/>
        <end position="67"/>
    </location>
</feature>
<dbReference type="InterPro" id="IPR000014">
    <property type="entry name" value="PAS"/>
</dbReference>
<dbReference type="EMBL" id="JAFKCW010000001">
    <property type="protein sequence ID" value="MBN7800459.1"/>
    <property type="molecule type" value="Genomic_DNA"/>
</dbReference>
<dbReference type="PANTHER" id="PTHR44757:SF2">
    <property type="entry name" value="BIOFILM ARCHITECTURE MAINTENANCE PROTEIN MBAA"/>
    <property type="match status" value="1"/>
</dbReference>
<protein>
    <submittedName>
        <fullName evidence="3">PAS domain-containing protein</fullName>
    </submittedName>
</protein>
<keyword evidence="4" id="KW-1185">Reference proteome</keyword>
<dbReference type="InterPro" id="IPR000700">
    <property type="entry name" value="PAS-assoc_C"/>
</dbReference>
<name>A0ABS3BS05_9BACT</name>
<feature type="transmembrane region" description="Helical" evidence="1">
    <location>
        <begin position="73"/>
        <end position="94"/>
    </location>
</feature>
<dbReference type="SUPFAM" id="SSF55785">
    <property type="entry name" value="PYP-like sensor domain (PAS domain)"/>
    <property type="match status" value="2"/>
</dbReference>
<dbReference type="Proteomes" id="UP000664698">
    <property type="component" value="Unassembled WGS sequence"/>
</dbReference>
<proteinExistence type="predicted"/>
<feature type="transmembrane region" description="Helical" evidence="1">
    <location>
        <begin position="106"/>
        <end position="133"/>
    </location>
</feature>
<keyword evidence="1" id="KW-0472">Membrane</keyword>
<feature type="domain" description="PAC" evidence="2">
    <location>
        <begin position="400"/>
        <end position="452"/>
    </location>
</feature>
<organism evidence="3 4">
    <name type="scientific">Algoriphagus aestuariicola</name>
    <dbReference type="NCBI Taxonomy" id="1852016"/>
    <lineage>
        <taxon>Bacteria</taxon>
        <taxon>Pseudomonadati</taxon>
        <taxon>Bacteroidota</taxon>
        <taxon>Cytophagia</taxon>
        <taxon>Cytophagales</taxon>
        <taxon>Cyclobacteriaceae</taxon>
        <taxon>Algoriphagus</taxon>
    </lineage>
</organism>
<evidence type="ECO:0000259" key="2">
    <source>
        <dbReference type="PROSITE" id="PS50113"/>
    </source>
</evidence>
<dbReference type="NCBIfam" id="TIGR00229">
    <property type="entry name" value="sensory_box"/>
    <property type="match status" value="1"/>
</dbReference>
<dbReference type="InterPro" id="IPR001610">
    <property type="entry name" value="PAC"/>
</dbReference>
<dbReference type="PROSITE" id="PS50113">
    <property type="entry name" value="PAC"/>
    <property type="match status" value="1"/>
</dbReference>
<gene>
    <name evidence="3" type="ORF">J0A67_06280</name>
</gene>